<dbReference type="STRING" id="869212.Turpa_1688"/>
<evidence type="ECO:0000256" key="1">
    <source>
        <dbReference type="ARBA" id="ARBA00006484"/>
    </source>
</evidence>
<name>I4B4X9_TURPD</name>
<dbReference type="Gene3D" id="3.40.50.720">
    <property type="entry name" value="NAD(P)-binding Rossmann-like Domain"/>
    <property type="match status" value="1"/>
</dbReference>
<protein>
    <submittedName>
        <fullName evidence="2">Short-chain dehydrogenase/reductase SDR</fullName>
    </submittedName>
</protein>
<organism evidence="2 3">
    <name type="scientific">Turneriella parva (strain ATCC BAA-1111 / DSM 21527 / NCTC 11395 / H)</name>
    <name type="common">Leptospira parva</name>
    <dbReference type="NCBI Taxonomy" id="869212"/>
    <lineage>
        <taxon>Bacteria</taxon>
        <taxon>Pseudomonadati</taxon>
        <taxon>Spirochaetota</taxon>
        <taxon>Spirochaetia</taxon>
        <taxon>Leptospirales</taxon>
        <taxon>Leptospiraceae</taxon>
        <taxon>Turneriella</taxon>
    </lineage>
</organism>
<dbReference type="PROSITE" id="PS00061">
    <property type="entry name" value="ADH_SHORT"/>
    <property type="match status" value="1"/>
</dbReference>
<dbReference type="KEGG" id="tpx:Turpa_1688"/>
<dbReference type="PANTHER" id="PTHR42760">
    <property type="entry name" value="SHORT-CHAIN DEHYDROGENASES/REDUCTASES FAMILY MEMBER"/>
    <property type="match status" value="1"/>
</dbReference>
<dbReference type="GO" id="GO:0016616">
    <property type="term" value="F:oxidoreductase activity, acting on the CH-OH group of donors, NAD or NADP as acceptor"/>
    <property type="evidence" value="ECO:0007669"/>
    <property type="project" value="TreeGrafter"/>
</dbReference>
<dbReference type="Pfam" id="PF13561">
    <property type="entry name" value="adh_short_C2"/>
    <property type="match status" value="1"/>
</dbReference>
<dbReference type="GO" id="GO:0030497">
    <property type="term" value="P:fatty acid elongation"/>
    <property type="evidence" value="ECO:0007669"/>
    <property type="project" value="TreeGrafter"/>
</dbReference>
<evidence type="ECO:0000313" key="2">
    <source>
        <dbReference type="EMBL" id="AFM12336.1"/>
    </source>
</evidence>
<accession>I4B4X9</accession>
<reference evidence="2 3" key="1">
    <citation type="submission" date="2012-06" db="EMBL/GenBank/DDBJ databases">
        <title>The complete chromosome of genome of Turneriella parva DSM 21527.</title>
        <authorList>
            <consortium name="US DOE Joint Genome Institute (JGI-PGF)"/>
            <person name="Lucas S."/>
            <person name="Han J."/>
            <person name="Lapidus A."/>
            <person name="Bruce D."/>
            <person name="Goodwin L."/>
            <person name="Pitluck S."/>
            <person name="Peters L."/>
            <person name="Kyrpides N."/>
            <person name="Mavromatis K."/>
            <person name="Ivanova N."/>
            <person name="Mikhailova N."/>
            <person name="Chertkov O."/>
            <person name="Detter J.C."/>
            <person name="Tapia R."/>
            <person name="Han C."/>
            <person name="Land M."/>
            <person name="Hauser L."/>
            <person name="Markowitz V."/>
            <person name="Cheng J.-F."/>
            <person name="Hugenholtz P."/>
            <person name="Woyke T."/>
            <person name="Wu D."/>
            <person name="Gronow S."/>
            <person name="Wellnitz S."/>
            <person name="Brambilla E."/>
            <person name="Klenk H.-P."/>
            <person name="Eisen J.A."/>
        </authorList>
    </citation>
    <scope>NUCLEOTIDE SEQUENCE [LARGE SCALE GENOMIC DNA]</scope>
    <source>
        <strain evidence="3">ATCC BAA-1111 / DSM 21527 / NCTC 11395 / H</strain>
    </source>
</reference>
<dbReference type="InterPro" id="IPR036291">
    <property type="entry name" value="NAD(P)-bd_dom_sf"/>
</dbReference>
<dbReference type="Proteomes" id="UP000006048">
    <property type="component" value="Chromosome"/>
</dbReference>
<keyword evidence="3" id="KW-1185">Reference proteome</keyword>
<dbReference type="InterPro" id="IPR020904">
    <property type="entry name" value="Sc_DH/Rdtase_CS"/>
</dbReference>
<dbReference type="OrthoDB" id="9803333at2"/>
<dbReference type="PANTHER" id="PTHR42760:SF40">
    <property type="entry name" value="3-OXOACYL-[ACYL-CARRIER-PROTEIN] REDUCTASE, CHLOROPLASTIC"/>
    <property type="match status" value="1"/>
</dbReference>
<dbReference type="PRINTS" id="PR00081">
    <property type="entry name" value="GDHRDH"/>
</dbReference>
<dbReference type="AlphaFoldDB" id="I4B4X9"/>
<dbReference type="InterPro" id="IPR002347">
    <property type="entry name" value="SDR_fam"/>
</dbReference>
<dbReference type="RefSeq" id="WP_014802847.1">
    <property type="nucleotide sequence ID" value="NC_018020.1"/>
</dbReference>
<proteinExistence type="inferred from homology"/>
<sequence>MTQKTVLITGATRGIGKGVAIAFADAGWIVYGTGRPSTGSGRPLSETAWAAEKKIILKEADVADQPRMAEIMQDIKDKHGRLDCLINNAGVASNTPASALGDEEIAKIIDTNFKAVFTCCQSYYKMQRKSGPSTGSGQVAAKGGGCIINISSVLGIVGTSLASVYSGTKGAVISMTKALAIEWANSGFRVNAICPGFIDTDMTDMLKKRESVMAKMLEFIPLKRLGTPEDIAAPAIMLASDGAAYITGQIIVVDGGLTAM</sequence>
<comment type="similarity">
    <text evidence="1">Belongs to the short-chain dehydrogenases/reductases (SDR) family.</text>
</comment>
<dbReference type="PATRIC" id="fig|869212.3.peg.1682"/>
<evidence type="ECO:0000313" key="3">
    <source>
        <dbReference type="Proteomes" id="UP000006048"/>
    </source>
</evidence>
<dbReference type="EMBL" id="CP002959">
    <property type="protein sequence ID" value="AFM12336.1"/>
    <property type="molecule type" value="Genomic_DNA"/>
</dbReference>
<gene>
    <name evidence="2" type="ordered locus">Turpa_1688</name>
</gene>
<dbReference type="SUPFAM" id="SSF51735">
    <property type="entry name" value="NAD(P)-binding Rossmann-fold domains"/>
    <property type="match status" value="1"/>
</dbReference>
<dbReference type="PRINTS" id="PR00080">
    <property type="entry name" value="SDRFAMILY"/>
</dbReference>
<dbReference type="HOGENOM" id="CLU_010194_1_1_12"/>
<dbReference type="FunFam" id="3.40.50.720:FF:000084">
    <property type="entry name" value="Short-chain dehydrogenase reductase"/>
    <property type="match status" value="1"/>
</dbReference>